<evidence type="ECO:0000313" key="1">
    <source>
        <dbReference type="EMBL" id="RKR84066.1"/>
    </source>
</evidence>
<dbReference type="OrthoDB" id="1349564at2"/>
<reference evidence="1 2" key="1">
    <citation type="submission" date="2018-10" db="EMBL/GenBank/DDBJ databases">
        <title>Genomic Encyclopedia of Archaeal and Bacterial Type Strains, Phase II (KMG-II): from individual species to whole genera.</title>
        <authorList>
            <person name="Goeker M."/>
        </authorList>
    </citation>
    <scope>NUCLEOTIDE SEQUENCE [LARGE SCALE GENOMIC DNA]</scope>
    <source>
        <strain evidence="1 2">DSM 18602</strain>
    </source>
</reference>
<accession>A0A495J4Z0</accession>
<name>A0A495J4Z0_9SPHI</name>
<protein>
    <submittedName>
        <fullName evidence="1">Uncharacterized protein</fullName>
    </submittedName>
</protein>
<gene>
    <name evidence="1" type="ORF">BDD43_4290</name>
</gene>
<dbReference type="Proteomes" id="UP000268007">
    <property type="component" value="Unassembled WGS sequence"/>
</dbReference>
<dbReference type="AlphaFoldDB" id="A0A495J4Z0"/>
<keyword evidence="2" id="KW-1185">Reference proteome</keyword>
<dbReference type="EMBL" id="RBKU01000001">
    <property type="protein sequence ID" value="RKR84066.1"/>
    <property type="molecule type" value="Genomic_DNA"/>
</dbReference>
<comment type="caution">
    <text evidence="1">The sequence shown here is derived from an EMBL/GenBank/DDBJ whole genome shotgun (WGS) entry which is preliminary data.</text>
</comment>
<evidence type="ECO:0000313" key="2">
    <source>
        <dbReference type="Proteomes" id="UP000268007"/>
    </source>
</evidence>
<dbReference type="RefSeq" id="WP_121199493.1">
    <property type="nucleotide sequence ID" value="NZ_RBKU01000001.1"/>
</dbReference>
<proteinExistence type="predicted"/>
<organism evidence="1 2">
    <name type="scientific">Mucilaginibacter gracilis</name>
    <dbReference type="NCBI Taxonomy" id="423350"/>
    <lineage>
        <taxon>Bacteria</taxon>
        <taxon>Pseudomonadati</taxon>
        <taxon>Bacteroidota</taxon>
        <taxon>Sphingobacteriia</taxon>
        <taxon>Sphingobacteriales</taxon>
        <taxon>Sphingobacteriaceae</taxon>
        <taxon>Mucilaginibacter</taxon>
    </lineage>
</organism>
<sequence>MSKTKKHPEIDFQLVQIEQAGFGLNIPEGFKAAQGFQFRIALESFINSEKKRLIVTNRIDIRDGSDAPILGHLIAKYHFELIGIEHIKQNKKGKHLIPDELQFFVNTIALSTTRGLMFAQFKGTALQGAILPVIDPANFSVNEAEE</sequence>